<dbReference type="EMBL" id="MCFA01000111">
    <property type="protein sequence ID" value="ORY07140.1"/>
    <property type="molecule type" value="Genomic_DNA"/>
</dbReference>
<evidence type="ECO:0000313" key="3">
    <source>
        <dbReference type="EMBL" id="ORY07140.1"/>
    </source>
</evidence>
<accession>A0A1Y1ZA41</accession>
<dbReference type="InterPro" id="IPR010699">
    <property type="entry name" value="DUF1275"/>
</dbReference>
<gene>
    <name evidence="3" type="ORF">BCR34DRAFT_603969</name>
</gene>
<feature type="transmembrane region" description="Helical" evidence="2">
    <location>
        <begin position="145"/>
        <end position="167"/>
    </location>
</feature>
<feature type="transmembrane region" description="Helical" evidence="2">
    <location>
        <begin position="115"/>
        <end position="133"/>
    </location>
</feature>
<name>A0A1Y1ZA41_9PLEO</name>
<dbReference type="Proteomes" id="UP000193144">
    <property type="component" value="Unassembled WGS sequence"/>
</dbReference>
<protein>
    <recommendedName>
        <fullName evidence="5">DUF1275 domain protein</fullName>
    </recommendedName>
</protein>
<feature type="compositionally biased region" description="Basic residues" evidence="1">
    <location>
        <begin position="1"/>
        <end position="11"/>
    </location>
</feature>
<evidence type="ECO:0000256" key="1">
    <source>
        <dbReference type="SAM" id="MobiDB-lite"/>
    </source>
</evidence>
<evidence type="ECO:0000256" key="2">
    <source>
        <dbReference type="SAM" id="Phobius"/>
    </source>
</evidence>
<dbReference type="PANTHER" id="PTHR37488:SF1">
    <property type="entry name" value="DUF1275 DOMAIN PROTEIN"/>
    <property type="match status" value="1"/>
</dbReference>
<keyword evidence="4" id="KW-1185">Reference proteome</keyword>
<organism evidence="3 4">
    <name type="scientific">Clohesyomyces aquaticus</name>
    <dbReference type="NCBI Taxonomy" id="1231657"/>
    <lineage>
        <taxon>Eukaryota</taxon>
        <taxon>Fungi</taxon>
        <taxon>Dikarya</taxon>
        <taxon>Ascomycota</taxon>
        <taxon>Pezizomycotina</taxon>
        <taxon>Dothideomycetes</taxon>
        <taxon>Pleosporomycetidae</taxon>
        <taxon>Pleosporales</taxon>
        <taxon>Lindgomycetaceae</taxon>
        <taxon>Clohesyomyces</taxon>
    </lineage>
</organism>
<dbReference type="AlphaFoldDB" id="A0A1Y1ZA41"/>
<keyword evidence="2" id="KW-0472">Membrane</keyword>
<feature type="transmembrane region" description="Helical" evidence="2">
    <location>
        <begin position="260"/>
        <end position="279"/>
    </location>
</feature>
<feature type="transmembrane region" description="Helical" evidence="2">
    <location>
        <begin position="235"/>
        <end position="253"/>
    </location>
</feature>
<reference evidence="3 4" key="1">
    <citation type="submission" date="2016-07" db="EMBL/GenBank/DDBJ databases">
        <title>Pervasive Adenine N6-methylation of Active Genes in Fungi.</title>
        <authorList>
            <consortium name="DOE Joint Genome Institute"/>
            <person name="Mondo S.J."/>
            <person name="Dannebaum R.O."/>
            <person name="Kuo R.C."/>
            <person name="Labutti K."/>
            <person name="Haridas S."/>
            <person name="Kuo A."/>
            <person name="Salamov A."/>
            <person name="Ahrendt S.R."/>
            <person name="Lipzen A."/>
            <person name="Sullivan W."/>
            <person name="Andreopoulos W.B."/>
            <person name="Clum A."/>
            <person name="Lindquist E."/>
            <person name="Daum C."/>
            <person name="Ramamoorthy G.K."/>
            <person name="Gryganskyi A."/>
            <person name="Culley D."/>
            <person name="Magnuson J.K."/>
            <person name="James T.Y."/>
            <person name="O'Malley M.A."/>
            <person name="Stajich J.E."/>
            <person name="Spatafora J.W."/>
            <person name="Visel A."/>
            <person name="Grigoriev I.V."/>
        </authorList>
    </citation>
    <scope>NUCLEOTIDE SEQUENCE [LARGE SCALE GENOMIC DNA]</scope>
    <source>
        <strain evidence="3 4">CBS 115471</strain>
    </source>
</reference>
<keyword evidence="2" id="KW-1133">Transmembrane helix</keyword>
<evidence type="ECO:0000313" key="4">
    <source>
        <dbReference type="Proteomes" id="UP000193144"/>
    </source>
</evidence>
<proteinExistence type="predicted"/>
<keyword evidence="2" id="KW-0812">Transmembrane</keyword>
<comment type="caution">
    <text evidence="3">The sequence shown here is derived from an EMBL/GenBank/DDBJ whole genome shotgun (WGS) entry which is preliminary data.</text>
</comment>
<feature type="transmembrane region" description="Helical" evidence="2">
    <location>
        <begin position="47"/>
        <end position="71"/>
    </location>
</feature>
<sequence>MERHNSRRAHPGRASDEETPLLGKPSGGPRLWPGFRKHMTVNVSRNWADLVLLFGYVITGLLDSSAVFIWGSFVSMQTDKLILRYHLHRHQTHWSIGNTIYLGLGLVEPKAGIRWVKSLVSIACFCSGSWCFSRFHPFLSPRRRWVLVGSYTLQLLLVSLAAAIVTVGHESSNGLHWQVLVPLASVAVQSSGQAVTSRALQYGGLTSVVLTSNYCDLFSDPNLLAISNVERNRRTAAPILLLIGAIFGGLFAHSSIGLAGALWTAAIFKSFIIVAWLLWTADPEEDAE</sequence>
<dbReference type="OrthoDB" id="5288586at2759"/>
<feature type="region of interest" description="Disordered" evidence="1">
    <location>
        <begin position="1"/>
        <end position="29"/>
    </location>
</feature>
<dbReference type="STRING" id="1231657.A0A1Y1ZA41"/>
<evidence type="ECO:0008006" key="5">
    <source>
        <dbReference type="Google" id="ProtNLM"/>
    </source>
</evidence>
<dbReference type="PANTHER" id="PTHR37488">
    <property type="entry name" value="DUF1275 DOMAIN-CONTAINING PROTEIN"/>
    <property type="match status" value="1"/>
</dbReference>
<dbReference type="Pfam" id="PF06912">
    <property type="entry name" value="DUF1275"/>
    <property type="match status" value="1"/>
</dbReference>